<dbReference type="EMBL" id="CP040396">
    <property type="protein sequence ID" value="QCT03833.1"/>
    <property type="molecule type" value="Genomic_DNA"/>
</dbReference>
<reference evidence="1 2" key="1">
    <citation type="submission" date="2019-05" db="EMBL/GenBank/DDBJ databases">
        <authorList>
            <person name="Chen C."/>
        </authorList>
    </citation>
    <scope>NUCLEOTIDE SEQUENCE [LARGE SCALE GENOMIC DNA]</scope>
    <source>
        <strain evidence="1 2">HB172198</strain>
    </source>
</reference>
<gene>
    <name evidence="1" type="ORF">E6C60_3122</name>
</gene>
<dbReference type="RefSeq" id="WP_138226649.1">
    <property type="nucleotide sequence ID" value="NZ_CP040396.1"/>
</dbReference>
<name>A0A4P8XN15_9BACL</name>
<dbReference type="AlphaFoldDB" id="A0A4P8XN15"/>
<organism evidence="1 2">
    <name type="scientific">Paenibacillus algicola</name>
    <dbReference type="NCBI Taxonomy" id="2565926"/>
    <lineage>
        <taxon>Bacteria</taxon>
        <taxon>Bacillati</taxon>
        <taxon>Bacillota</taxon>
        <taxon>Bacilli</taxon>
        <taxon>Bacillales</taxon>
        <taxon>Paenibacillaceae</taxon>
        <taxon>Paenibacillus</taxon>
    </lineage>
</organism>
<accession>A0A4P8XN15</accession>
<dbReference type="Proteomes" id="UP000300879">
    <property type="component" value="Chromosome"/>
</dbReference>
<sequence>MIRNQSIYIGPTIPEHGLSFGQVFFNGIPRRVFELMQTSAALQRLIVPIHLLSITNQRTRVQGSPEQRAYSLLASSRTTNQNDEGVTHIMSSSYYETPVPGRQYNSAGQIVNPADGVDPDGAQRVRVLGTAAAQTVTLQNNATAAGNGTPFAPENSNHTLTFEITGTSTSRTVVFEIAGPSGVYTPHTAFNVTDPTKFGTQTTGGSNTAPESWQVEVPAGYSFRARIGAVVGGNVAVKGKAVG</sequence>
<evidence type="ECO:0000313" key="2">
    <source>
        <dbReference type="Proteomes" id="UP000300879"/>
    </source>
</evidence>
<protein>
    <submittedName>
        <fullName evidence="1">Uncharacterized protein</fullName>
    </submittedName>
</protein>
<proteinExistence type="predicted"/>
<keyword evidence="2" id="KW-1185">Reference proteome</keyword>
<dbReference type="KEGG" id="palo:E6C60_3122"/>
<evidence type="ECO:0000313" key="1">
    <source>
        <dbReference type="EMBL" id="QCT03833.1"/>
    </source>
</evidence>
<dbReference type="OrthoDB" id="2625016at2"/>